<accession>A0A2S8FR42</accession>
<dbReference type="Pfam" id="PF04316">
    <property type="entry name" value="FlgM"/>
    <property type="match status" value="1"/>
</dbReference>
<evidence type="ECO:0000259" key="2">
    <source>
        <dbReference type="Pfam" id="PF04316"/>
    </source>
</evidence>
<keyword evidence="3" id="KW-0969">Cilium</keyword>
<keyword evidence="3" id="KW-0282">Flagellum</keyword>
<dbReference type="RefSeq" id="WP_105330372.1">
    <property type="nucleotide sequence ID" value="NZ_PUHY01000010.1"/>
</dbReference>
<dbReference type="OrthoDB" id="280802at2"/>
<reference evidence="3 4" key="1">
    <citation type="submission" date="2018-02" db="EMBL/GenBank/DDBJ databases">
        <title>Comparative genomes isolates from brazilian mangrove.</title>
        <authorList>
            <person name="Araujo J.E."/>
            <person name="Taketani R.G."/>
            <person name="Silva M.C.P."/>
            <person name="Loureco M.V."/>
            <person name="Andreote F.D."/>
        </authorList>
    </citation>
    <scope>NUCLEOTIDE SEQUENCE [LARGE SCALE GENOMIC DNA]</scope>
    <source>
        <strain evidence="3 4">Hex-1 MGV</strain>
    </source>
</reference>
<comment type="caution">
    <text evidence="3">The sequence shown here is derived from an EMBL/GenBank/DDBJ whole genome shotgun (WGS) entry which is preliminary data.</text>
</comment>
<protein>
    <submittedName>
        <fullName evidence="3">Flagellar biosynthesis protein FlgM</fullName>
    </submittedName>
</protein>
<dbReference type="SUPFAM" id="SSF101498">
    <property type="entry name" value="Anti-sigma factor FlgM"/>
    <property type="match status" value="1"/>
</dbReference>
<sequence length="92" mass="10157">MHINGPTAVHPAQPIQGPHRSQQATAIDQRSQFDTVDELDISHEADFASQVKDIPDIRADRVAQIKAQIADGTYLTDDKLDLALERLLDEIG</sequence>
<evidence type="ECO:0000313" key="4">
    <source>
        <dbReference type="Proteomes" id="UP000238322"/>
    </source>
</evidence>
<keyword evidence="3" id="KW-0966">Cell projection</keyword>
<evidence type="ECO:0000256" key="1">
    <source>
        <dbReference type="SAM" id="MobiDB-lite"/>
    </source>
</evidence>
<organism evidence="3 4">
    <name type="scientific">Blastopirellula marina</name>
    <dbReference type="NCBI Taxonomy" id="124"/>
    <lineage>
        <taxon>Bacteria</taxon>
        <taxon>Pseudomonadati</taxon>
        <taxon>Planctomycetota</taxon>
        <taxon>Planctomycetia</taxon>
        <taxon>Pirellulales</taxon>
        <taxon>Pirellulaceae</taxon>
        <taxon>Blastopirellula</taxon>
    </lineage>
</organism>
<evidence type="ECO:0000313" key="3">
    <source>
        <dbReference type="EMBL" id="PQO34642.1"/>
    </source>
</evidence>
<dbReference type="InterPro" id="IPR031316">
    <property type="entry name" value="FlgM_C"/>
</dbReference>
<name>A0A2S8FR42_9BACT</name>
<feature type="region of interest" description="Disordered" evidence="1">
    <location>
        <begin position="1"/>
        <end position="27"/>
    </location>
</feature>
<dbReference type="Proteomes" id="UP000238322">
    <property type="component" value="Unassembled WGS sequence"/>
</dbReference>
<gene>
    <name evidence="3" type="ORF">C5Y83_14130</name>
</gene>
<proteinExistence type="predicted"/>
<dbReference type="AlphaFoldDB" id="A0A2S8FR42"/>
<dbReference type="EMBL" id="PUHY01000010">
    <property type="protein sequence ID" value="PQO34642.1"/>
    <property type="molecule type" value="Genomic_DNA"/>
</dbReference>
<dbReference type="InterPro" id="IPR035890">
    <property type="entry name" value="Anti-sigma-28_factor_FlgM_sf"/>
</dbReference>
<feature type="domain" description="Anti-sigma-28 factor FlgM C-terminal" evidence="2">
    <location>
        <begin position="37"/>
        <end position="76"/>
    </location>
</feature>